<evidence type="ECO:0000313" key="6">
    <source>
        <dbReference type="EMBL" id="KAK0135975.1"/>
    </source>
</evidence>
<dbReference type="GO" id="GO:0005886">
    <property type="term" value="C:plasma membrane"/>
    <property type="evidence" value="ECO:0007669"/>
    <property type="project" value="TreeGrafter"/>
</dbReference>
<dbReference type="InterPro" id="IPR018491">
    <property type="entry name" value="SLC12_C"/>
</dbReference>
<dbReference type="GO" id="GO:0045202">
    <property type="term" value="C:synapse"/>
    <property type="evidence" value="ECO:0007669"/>
    <property type="project" value="GOC"/>
</dbReference>
<dbReference type="EMBL" id="JAOPHQ010005307">
    <property type="protein sequence ID" value="KAK0135975.1"/>
    <property type="molecule type" value="Genomic_DNA"/>
</dbReference>
<dbReference type="GO" id="GO:0015379">
    <property type="term" value="F:potassium:chloride symporter activity"/>
    <property type="evidence" value="ECO:0007669"/>
    <property type="project" value="TreeGrafter"/>
</dbReference>
<dbReference type="GO" id="GO:1990573">
    <property type="term" value="P:potassium ion import across plasma membrane"/>
    <property type="evidence" value="ECO:0007669"/>
    <property type="project" value="TreeGrafter"/>
</dbReference>
<gene>
    <name evidence="6" type="primary">SLC12A4</name>
    <name evidence="6" type="ORF">N1851_028139</name>
</gene>
<proteinExistence type="predicted"/>
<evidence type="ECO:0000256" key="1">
    <source>
        <dbReference type="ARBA" id="ARBA00004141"/>
    </source>
</evidence>
<dbReference type="PANTHER" id="PTHR11827">
    <property type="entry name" value="SOLUTE CARRIER FAMILY 12, CATION COTRANSPORTERS"/>
    <property type="match status" value="1"/>
</dbReference>
<comment type="caution">
    <text evidence="6">The sequence shown here is derived from an EMBL/GenBank/DDBJ whole genome shotgun (WGS) entry which is preliminary data.</text>
</comment>
<reference evidence="6" key="1">
    <citation type="journal article" date="2023" name="Front. Mar. Sci.">
        <title>A new Merluccius polli reference genome to investigate the effects of global change in West African waters.</title>
        <authorList>
            <person name="Mateo J.L."/>
            <person name="Blanco-Fernandez C."/>
            <person name="Garcia-Vazquez E."/>
            <person name="Machado-Schiaffino G."/>
        </authorList>
    </citation>
    <scope>NUCLEOTIDE SEQUENCE</scope>
    <source>
        <strain evidence="6">C29</strain>
        <tissue evidence="6">Fin</tissue>
    </source>
</reference>
<name>A0AA47M983_MERPO</name>
<dbReference type="InterPro" id="IPR004842">
    <property type="entry name" value="SLC12A_fam"/>
</dbReference>
<keyword evidence="2" id="KW-0812">Transmembrane</keyword>
<dbReference type="GO" id="GO:0007268">
    <property type="term" value="P:chemical synaptic transmission"/>
    <property type="evidence" value="ECO:0007669"/>
    <property type="project" value="TreeGrafter"/>
</dbReference>
<dbReference type="PANTHER" id="PTHR11827:SF46">
    <property type="entry name" value="SOLUTE CARRIER FAMILY 12 MEMBER 4"/>
    <property type="match status" value="1"/>
</dbReference>
<evidence type="ECO:0000313" key="7">
    <source>
        <dbReference type="Proteomes" id="UP001174136"/>
    </source>
</evidence>
<dbReference type="AlphaFoldDB" id="A0AA47M983"/>
<evidence type="ECO:0000256" key="2">
    <source>
        <dbReference type="ARBA" id="ARBA00022692"/>
    </source>
</evidence>
<dbReference type="GO" id="GO:0006884">
    <property type="term" value="P:cell volume homeostasis"/>
    <property type="evidence" value="ECO:0007669"/>
    <property type="project" value="TreeGrafter"/>
</dbReference>
<keyword evidence="4" id="KW-0472">Membrane</keyword>
<dbReference type="GO" id="GO:0055064">
    <property type="term" value="P:chloride ion homeostasis"/>
    <property type="evidence" value="ECO:0007669"/>
    <property type="project" value="TreeGrafter"/>
</dbReference>
<protein>
    <submittedName>
        <fullName evidence="6">Solute carrier family 12 member 4</fullName>
    </submittedName>
</protein>
<evidence type="ECO:0000259" key="5">
    <source>
        <dbReference type="Pfam" id="PF03522"/>
    </source>
</evidence>
<dbReference type="Proteomes" id="UP001174136">
    <property type="component" value="Unassembled WGS sequence"/>
</dbReference>
<keyword evidence="7" id="KW-1185">Reference proteome</keyword>
<dbReference type="GO" id="GO:0055075">
    <property type="term" value="P:potassium ion homeostasis"/>
    <property type="evidence" value="ECO:0007669"/>
    <property type="project" value="TreeGrafter"/>
</dbReference>
<keyword evidence="3" id="KW-1133">Transmembrane helix</keyword>
<dbReference type="Pfam" id="PF03522">
    <property type="entry name" value="SLC12"/>
    <property type="match status" value="1"/>
</dbReference>
<organism evidence="6 7">
    <name type="scientific">Merluccius polli</name>
    <name type="common">Benguela hake</name>
    <name type="synonym">Merluccius cadenati</name>
    <dbReference type="NCBI Taxonomy" id="89951"/>
    <lineage>
        <taxon>Eukaryota</taxon>
        <taxon>Metazoa</taxon>
        <taxon>Chordata</taxon>
        <taxon>Craniata</taxon>
        <taxon>Vertebrata</taxon>
        <taxon>Euteleostomi</taxon>
        <taxon>Actinopterygii</taxon>
        <taxon>Neopterygii</taxon>
        <taxon>Teleostei</taxon>
        <taxon>Neoteleostei</taxon>
        <taxon>Acanthomorphata</taxon>
        <taxon>Zeiogadaria</taxon>
        <taxon>Gadariae</taxon>
        <taxon>Gadiformes</taxon>
        <taxon>Gadoidei</taxon>
        <taxon>Merlucciidae</taxon>
        <taxon>Merluccius</taxon>
    </lineage>
</organism>
<accession>A0AA47M983</accession>
<feature type="domain" description="SLC12A transporter C-terminal" evidence="5">
    <location>
        <begin position="73"/>
        <end position="155"/>
    </location>
</feature>
<evidence type="ECO:0000256" key="3">
    <source>
        <dbReference type="ARBA" id="ARBA00022989"/>
    </source>
</evidence>
<evidence type="ECO:0000256" key="4">
    <source>
        <dbReference type="ARBA" id="ARBA00023136"/>
    </source>
</evidence>
<comment type="subcellular location">
    <subcellularLocation>
        <location evidence="1">Membrane</location>
        <topology evidence="1">Multi-pass membrane protein</topology>
    </subcellularLocation>
</comment>
<sequence>MLYFSSIAAPRTAAPVYSLHRVKFLRTDFKILVLTYKSQHGLGPKYISEMLSLHAPARPLRSSGTNLDQSNVRRMHTAVKLNEVIVNKSHDARIVLLNMPGPPRDAGGDENCILIILIFLLSAGSDMEFLEVLTEGLERVLLVRGGGREVITIYS</sequence>